<feature type="compositionally biased region" description="Basic and acidic residues" evidence="1">
    <location>
        <begin position="55"/>
        <end position="80"/>
    </location>
</feature>
<dbReference type="Proteomes" id="UP000265520">
    <property type="component" value="Unassembled WGS sequence"/>
</dbReference>
<dbReference type="AlphaFoldDB" id="A0A392S0I5"/>
<name>A0A392S0I5_9FABA</name>
<comment type="caution">
    <text evidence="2">The sequence shown here is derived from an EMBL/GenBank/DDBJ whole genome shotgun (WGS) entry which is preliminary data.</text>
</comment>
<feature type="non-terminal residue" evidence="2">
    <location>
        <position position="1"/>
    </location>
</feature>
<evidence type="ECO:0000313" key="2">
    <source>
        <dbReference type="EMBL" id="MCI41520.1"/>
    </source>
</evidence>
<evidence type="ECO:0000256" key="1">
    <source>
        <dbReference type="SAM" id="MobiDB-lite"/>
    </source>
</evidence>
<feature type="non-terminal residue" evidence="2">
    <location>
        <position position="116"/>
    </location>
</feature>
<reference evidence="2 3" key="1">
    <citation type="journal article" date="2018" name="Front. Plant Sci.">
        <title>Red Clover (Trifolium pratense) and Zigzag Clover (T. medium) - A Picture of Genomic Similarities and Differences.</title>
        <authorList>
            <person name="Dluhosova J."/>
            <person name="Istvanek J."/>
            <person name="Nedelnik J."/>
            <person name="Repkova J."/>
        </authorList>
    </citation>
    <scope>NUCLEOTIDE SEQUENCE [LARGE SCALE GENOMIC DNA]</scope>
    <source>
        <strain evidence="3">cv. 10/8</strain>
        <tissue evidence="2">Leaf</tissue>
    </source>
</reference>
<organism evidence="2 3">
    <name type="scientific">Trifolium medium</name>
    <dbReference type="NCBI Taxonomy" id="97028"/>
    <lineage>
        <taxon>Eukaryota</taxon>
        <taxon>Viridiplantae</taxon>
        <taxon>Streptophyta</taxon>
        <taxon>Embryophyta</taxon>
        <taxon>Tracheophyta</taxon>
        <taxon>Spermatophyta</taxon>
        <taxon>Magnoliopsida</taxon>
        <taxon>eudicotyledons</taxon>
        <taxon>Gunneridae</taxon>
        <taxon>Pentapetalae</taxon>
        <taxon>rosids</taxon>
        <taxon>fabids</taxon>
        <taxon>Fabales</taxon>
        <taxon>Fabaceae</taxon>
        <taxon>Papilionoideae</taxon>
        <taxon>50 kb inversion clade</taxon>
        <taxon>NPAAA clade</taxon>
        <taxon>Hologalegina</taxon>
        <taxon>IRL clade</taxon>
        <taxon>Trifolieae</taxon>
        <taxon>Trifolium</taxon>
    </lineage>
</organism>
<proteinExistence type="predicted"/>
<keyword evidence="3" id="KW-1185">Reference proteome</keyword>
<dbReference type="EMBL" id="LXQA010293250">
    <property type="protein sequence ID" value="MCI41520.1"/>
    <property type="molecule type" value="Genomic_DNA"/>
</dbReference>
<feature type="region of interest" description="Disordered" evidence="1">
    <location>
        <begin position="28"/>
        <end position="107"/>
    </location>
</feature>
<protein>
    <submittedName>
        <fullName evidence="2">Uncharacterized protein</fullName>
    </submittedName>
</protein>
<accession>A0A392S0I5</accession>
<evidence type="ECO:0000313" key="3">
    <source>
        <dbReference type="Proteomes" id="UP000265520"/>
    </source>
</evidence>
<sequence length="116" mass="12610">NNGQVATVNGDIAAARRCFEVATKNLSTVTTPKKKKAEHPPPAVNSVGSPTPVDLDARLTKKEREEEKLKDKEPGTEKIYRPIPDGDFEIIPLGENPSKGIKIGTGLPDLVKRQLE</sequence>